<keyword evidence="7 8" id="KW-0862">Zinc</keyword>
<evidence type="ECO:0000256" key="1">
    <source>
        <dbReference type="ARBA" id="ARBA00010875"/>
    </source>
</evidence>
<keyword evidence="2 8" id="KW-0690">Ribosome biogenesis</keyword>
<evidence type="ECO:0000256" key="3">
    <source>
        <dbReference type="ARBA" id="ARBA00022722"/>
    </source>
</evidence>
<organism evidence="9 10">
    <name type="scientific">Salinisphaera hydrothermalis (strain C41B8)</name>
    <dbReference type="NCBI Taxonomy" id="1304275"/>
    <lineage>
        <taxon>Bacteria</taxon>
        <taxon>Pseudomonadati</taxon>
        <taxon>Pseudomonadota</taxon>
        <taxon>Gammaproteobacteria</taxon>
        <taxon>Salinisphaerales</taxon>
        <taxon>Salinisphaeraceae</taxon>
        <taxon>Salinisphaera</taxon>
    </lineage>
</organism>
<keyword evidence="3 8" id="KW-0540">Nuclease</keyword>
<feature type="binding site" evidence="8">
    <location>
        <position position="125"/>
    </location>
    <ligand>
        <name>Zn(2+)</name>
        <dbReference type="ChEBI" id="CHEBI:29105"/>
        <note>catalytic</note>
    </ligand>
</feature>
<dbReference type="HAMAP" id="MF_00009">
    <property type="entry name" value="Endoribonucl_YbeY"/>
    <property type="match status" value="1"/>
</dbReference>
<evidence type="ECO:0000256" key="5">
    <source>
        <dbReference type="ARBA" id="ARBA00022759"/>
    </source>
</evidence>
<dbReference type="GO" id="GO:0004222">
    <property type="term" value="F:metalloendopeptidase activity"/>
    <property type="evidence" value="ECO:0007669"/>
    <property type="project" value="InterPro"/>
</dbReference>
<feature type="binding site" evidence="8">
    <location>
        <position position="115"/>
    </location>
    <ligand>
        <name>Zn(2+)</name>
        <dbReference type="ChEBI" id="CHEBI:29105"/>
        <note>catalytic</note>
    </ligand>
</feature>
<keyword evidence="10" id="KW-1185">Reference proteome</keyword>
<dbReference type="Proteomes" id="UP000028302">
    <property type="component" value="Unassembled WGS sequence"/>
</dbReference>
<evidence type="ECO:0000256" key="8">
    <source>
        <dbReference type="HAMAP-Rule" id="MF_00009"/>
    </source>
</evidence>
<keyword evidence="6 8" id="KW-0378">Hydrolase</keyword>
<comment type="similarity">
    <text evidence="1 8">Belongs to the endoribonuclease YbeY family.</text>
</comment>
<evidence type="ECO:0000313" key="9">
    <source>
        <dbReference type="EMBL" id="KEZ78434.1"/>
    </source>
</evidence>
<dbReference type="STRING" id="1304275.C41B8_04361"/>
<dbReference type="RefSeq" id="WP_232225989.1">
    <property type="nucleotide sequence ID" value="NZ_APNK01000004.1"/>
</dbReference>
<gene>
    <name evidence="8" type="primary">ybeY</name>
    <name evidence="9" type="ORF">C41B8_04361</name>
</gene>
<dbReference type="Gene3D" id="3.40.390.30">
    <property type="entry name" value="Metalloproteases ('zincins'), catalytic domain"/>
    <property type="match status" value="1"/>
</dbReference>
<evidence type="ECO:0000256" key="4">
    <source>
        <dbReference type="ARBA" id="ARBA00022723"/>
    </source>
</evidence>
<dbReference type="eggNOG" id="COG0319">
    <property type="taxonomic scope" value="Bacteria"/>
</dbReference>
<dbReference type="NCBIfam" id="TIGR00043">
    <property type="entry name" value="rRNA maturation RNase YbeY"/>
    <property type="match status" value="1"/>
</dbReference>
<dbReference type="InterPro" id="IPR023091">
    <property type="entry name" value="MetalPrtase_cat_dom_sf_prd"/>
</dbReference>
<dbReference type="InterPro" id="IPR002036">
    <property type="entry name" value="YbeY"/>
</dbReference>
<keyword evidence="5 8" id="KW-0255">Endonuclease</keyword>
<dbReference type="EMBL" id="APNK01000004">
    <property type="protein sequence ID" value="KEZ78434.1"/>
    <property type="molecule type" value="Genomic_DNA"/>
</dbReference>
<accession>A0A084IP00</accession>
<evidence type="ECO:0000313" key="10">
    <source>
        <dbReference type="Proteomes" id="UP000028302"/>
    </source>
</evidence>
<protein>
    <recommendedName>
        <fullName evidence="8">Endoribonuclease YbeY</fullName>
        <ecNumber evidence="8">3.1.-.-</ecNumber>
    </recommendedName>
</protein>
<sequence length="153" mass="16596">MIDFNLVAAPGVTVDCDEQQLIEALAAVLDDAGIERESDDVSVDVRLVDEAESADLNGRFRDKPYATNVLSFPADARLPGFFALGDLVICMPVVEKEAAVQGKTVVAHLLHMVVHGGFHLLGFDHIGDDEAEIMEAAERRVMARLGYADPYAQ</sequence>
<comment type="function">
    <text evidence="8">Single strand-specific metallo-endoribonuclease involved in late-stage 70S ribosome quality control and in maturation of the 3' terminus of the 16S rRNA.</text>
</comment>
<dbReference type="Pfam" id="PF02130">
    <property type="entry name" value="YbeY"/>
    <property type="match status" value="1"/>
</dbReference>
<name>A0A084IP00_SALHC</name>
<dbReference type="SUPFAM" id="SSF55486">
    <property type="entry name" value="Metalloproteases ('zincins'), catalytic domain"/>
    <property type="match status" value="1"/>
</dbReference>
<feature type="binding site" evidence="8">
    <location>
        <position position="119"/>
    </location>
    <ligand>
        <name>Zn(2+)</name>
        <dbReference type="ChEBI" id="CHEBI:29105"/>
        <note>catalytic</note>
    </ligand>
</feature>
<evidence type="ECO:0000256" key="7">
    <source>
        <dbReference type="ARBA" id="ARBA00022833"/>
    </source>
</evidence>
<comment type="caution">
    <text evidence="9">The sequence shown here is derived from an EMBL/GenBank/DDBJ whole genome shotgun (WGS) entry which is preliminary data.</text>
</comment>
<dbReference type="EC" id="3.1.-.-" evidence="8"/>
<dbReference type="PATRIC" id="fig|1304275.5.peg.893"/>
<dbReference type="GO" id="GO:0005737">
    <property type="term" value="C:cytoplasm"/>
    <property type="evidence" value="ECO:0007669"/>
    <property type="project" value="UniProtKB-SubCell"/>
</dbReference>
<dbReference type="GO" id="GO:0004521">
    <property type="term" value="F:RNA endonuclease activity"/>
    <property type="evidence" value="ECO:0007669"/>
    <property type="project" value="UniProtKB-UniRule"/>
</dbReference>
<dbReference type="AlphaFoldDB" id="A0A084IP00"/>
<evidence type="ECO:0000256" key="6">
    <source>
        <dbReference type="ARBA" id="ARBA00022801"/>
    </source>
</evidence>
<proteinExistence type="inferred from homology"/>
<keyword evidence="9" id="KW-0482">Metalloprotease</keyword>
<keyword evidence="8" id="KW-0698">rRNA processing</keyword>
<evidence type="ECO:0000256" key="2">
    <source>
        <dbReference type="ARBA" id="ARBA00022517"/>
    </source>
</evidence>
<comment type="subcellular location">
    <subcellularLocation>
        <location evidence="8">Cytoplasm</location>
    </subcellularLocation>
</comment>
<comment type="cofactor">
    <cofactor evidence="8">
        <name>Zn(2+)</name>
        <dbReference type="ChEBI" id="CHEBI:29105"/>
    </cofactor>
    <text evidence="8">Binds 1 zinc ion.</text>
</comment>
<dbReference type="GO" id="GO:0006364">
    <property type="term" value="P:rRNA processing"/>
    <property type="evidence" value="ECO:0007669"/>
    <property type="project" value="UniProtKB-UniRule"/>
</dbReference>
<keyword evidence="8" id="KW-0963">Cytoplasm</keyword>
<keyword evidence="4 8" id="KW-0479">Metal-binding</keyword>
<dbReference type="PANTHER" id="PTHR46986">
    <property type="entry name" value="ENDORIBONUCLEASE YBEY, CHLOROPLASTIC"/>
    <property type="match status" value="1"/>
</dbReference>
<dbReference type="GO" id="GO:0008270">
    <property type="term" value="F:zinc ion binding"/>
    <property type="evidence" value="ECO:0007669"/>
    <property type="project" value="UniProtKB-UniRule"/>
</dbReference>
<dbReference type="GO" id="GO:0006508">
    <property type="term" value="P:proteolysis"/>
    <property type="evidence" value="ECO:0007669"/>
    <property type="project" value="UniProtKB-KW"/>
</dbReference>
<keyword evidence="9" id="KW-0645">Protease</keyword>
<reference evidence="9 10" key="1">
    <citation type="submission" date="2013-03" db="EMBL/GenBank/DDBJ databases">
        <title>Salinisphaera hydrothermalis C41B8 Genome Sequencing.</title>
        <authorList>
            <person name="Li C."/>
            <person name="Lai Q."/>
            <person name="Shao Z."/>
        </authorList>
    </citation>
    <scope>NUCLEOTIDE SEQUENCE [LARGE SCALE GENOMIC DNA]</scope>
    <source>
        <strain evidence="9 10">C41B8</strain>
    </source>
</reference>
<dbReference type="PANTHER" id="PTHR46986:SF1">
    <property type="entry name" value="ENDORIBONUCLEASE YBEY, CHLOROPLASTIC"/>
    <property type="match status" value="1"/>
</dbReference>